<feature type="compositionally biased region" description="Polar residues" evidence="1">
    <location>
        <begin position="256"/>
        <end position="271"/>
    </location>
</feature>
<proteinExistence type="predicted"/>
<reference evidence="2 3" key="1">
    <citation type="journal article" date="2012" name="Eukaryot. Cell">
        <title>Draft genome sequence of CBS 2479, the standard type strain of Trichosporon asahii.</title>
        <authorList>
            <person name="Yang R.Y."/>
            <person name="Li H.T."/>
            <person name="Zhu H."/>
            <person name="Zhou G.P."/>
            <person name="Wang M."/>
            <person name="Wang L."/>
        </authorList>
    </citation>
    <scope>NUCLEOTIDE SEQUENCE [LARGE SCALE GENOMIC DNA]</scope>
    <source>
        <strain evidence="3">ATCC 90039 / CBS 2479 / JCM 2466 / KCTC 7840 / NCYC 2677 / UAMH 7654</strain>
    </source>
</reference>
<organism evidence="2 3">
    <name type="scientific">Trichosporon asahii var. asahii (strain ATCC 90039 / CBS 2479 / JCM 2466 / KCTC 7840 / NBRC 103889/ NCYC 2677 / UAMH 7654)</name>
    <name type="common">Yeast</name>
    <dbReference type="NCBI Taxonomy" id="1186058"/>
    <lineage>
        <taxon>Eukaryota</taxon>
        <taxon>Fungi</taxon>
        <taxon>Dikarya</taxon>
        <taxon>Basidiomycota</taxon>
        <taxon>Agaricomycotina</taxon>
        <taxon>Tremellomycetes</taxon>
        <taxon>Trichosporonales</taxon>
        <taxon>Trichosporonaceae</taxon>
        <taxon>Trichosporon</taxon>
    </lineage>
</organism>
<dbReference type="Proteomes" id="UP000002748">
    <property type="component" value="Unassembled WGS sequence"/>
</dbReference>
<sequence>MSTPGRTKPCSPNVSKSRTAEQIPDITIAPDSPIEPRRTPSRTNDSRSNSCYGPPAAAKGSVPPELPPGAAPPPPARPLLAPERTLSRSASLSVRPSPAGPSSRSRRRPATIFDSLSEAPSIPELVDPRRTSNPPRYSQVVSPSSSRRPREKSSWRPSDSRASDSLYDSSEADARVPKNDVPERWERPFEVNTDHDILDPVLETAAEPEASGDTSLSGSALASFLASERRRDLSLADPFSEFAGRAASPRSPRLGSPNSPRIRTPRLTSPTHLEEPQVVRTRSISSPHITFRSPEPERRPETEQRRRPKYARHGWRPSQAAAGDHLYEPPTLDDDMPAQWERPFDLHDEYEIDVHKHKAQPEPEPETPIDTSAINSFLATERRRDIGTTQWANQLQSMGDSIRADPQTAAVLTRVATRNRDHSESGRRHRRGHSRNESWDGSAILGNVDRRGNSEISRPSRQATIRAVLDPIPGAVPDCTADGREARRHARRIRQGREDHEDAPPAYMPDRPPMYVEGGTRA</sequence>
<gene>
    <name evidence="2" type="ORF">A1Q1_05345</name>
</gene>
<feature type="region of interest" description="Disordered" evidence="1">
    <location>
        <begin position="240"/>
        <end position="339"/>
    </location>
</feature>
<protein>
    <submittedName>
        <fullName evidence="2">Uncharacterized protein</fullName>
    </submittedName>
</protein>
<feature type="compositionally biased region" description="Basic residues" evidence="1">
    <location>
        <begin position="306"/>
        <end position="315"/>
    </location>
</feature>
<dbReference type="RefSeq" id="XP_014177552.1">
    <property type="nucleotide sequence ID" value="XM_014322077.1"/>
</dbReference>
<feature type="compositionally biased region" description="Polar residues" evidence="1">
    <location>
        <begin position="41"/>
        <end position="51"/>
    </location>
</feature>
<dbReference type="GeneID" id="25988857"/>
<feature type="compositionally biased region" description="Polar residues" evidence="1">
    <location>
        <begin position="1"/>
        <end position="17"/>
    </location>
</feature>
<accession>J6EP11</accession>
<feature type="compositionally biased region" description="Basic and acidic residues" evidence="1">
    <location>
        <begin position="151"/>
        <end position="162"/>
    </location>
</feature>
<feature type="compositionally biased region" description="Low complexity" evidence="1">
    <location>
        <begin position="134"/>
        <end position="146"/>
    </location>
</feature>
<evidence type="ECO:0000313" key="3">
    <source>
        <dbReference type="Proteomes" id="UP000002748"/>
    </source>
</evidence>
<dbReference type="AlphaFoldDB" id="J6EP11"/>
<dbReference type="VEuPathDB" id="FungiDB:A1Q1_05345"/>
<name>J6EP11_TRIAS</name>
<feature type="region of interest" description="Disordered" evidence="1">
    <location>
        <begin position="416"/>
        <end position="460"/>
    </location>
</feature>
<comment type="caution">
    <text evidence="2">The sequence shown here is derived from an EMBL/GenBank/DDBJ whole genome shotgun (WGS) entry which is preliminary data.</text>
</comment>
<evidence type="ECO:0000256" key="1">
    <source>
        <dbReference type="SAM" id="MobiDB-lite"/>
    </source>
</evidence>
<feature type="compositionally biased region" description="Pro residues" evidence="1">
    <location>
        <begin position="64"/>
        <end position="77"/>
    </location>
</feature>
<feature type="compositionally biased region" description="Basic and acidic residues" evidence="1">
    <location>
        <begin position="294"/>
        <end position="305"/>
    </location>
</feature>
<dbReference type="HOGENOM" id="CLU_521938_0_0_1"/>
<evidence type="ECO:0000313" key="2">
    <source>
        <dbReference type="EMBL" id="EJT46134.1"/>
    </source>
</evidence>
<feature type="compositionally biased region" description="Basic and acidic residues" evidence="1">
    <location>
        <begin position="172"/>
        <end position="198"/>
    </location>
</feature>
<dbReference type="KEGG" id="tasa:A1Q1_05345"/>
<feature type="region of interest" description="Disordered" evidence="1">
    <location>
        <begin position="1"/>
        <end position="218"/>
    </location>
</feature>
<feature type="compositionally biased region" description="Low complexity" evidence="1">
    <location>
        <begin position="93"/>
        <end position="103"/>
    </location>
</feature>
<dbReference type="EMBL" id="ALBS01000304">
    <property type="protein sequence ID" value="EJT46134.1"/>
    <property type="molecule type" value="Genomic_DNA"/>
</dbReference>
<feature type="region of interest" description="Disordered" evidence="1">
    <location>
        <begin position="472"/>
        <end position="522"/>
    </location>
</feature>